<gene>
    <name evidence="1" type="ORF">PB1_02500</name>
</gene>
<proteinExistence type="predicted"/>
<evidence type="ECO:0000313" key="1">
    <source>
        <dbReference type="EMBL" id="EIJ81773.1"/>
    </source>
</evidence>
<name>I3E5K2_BACMT</name>
<keyword evidence="2" id="KW-1185">Reference proteome</keyword>
<dbReference type="PATRIC" id="fig|997296.3.peg.557"/>
<reference evidence="1 2" key="1">
    <citation type="journal article" date="2012" name="Appl. Environ. Microbiol.">
        <title>Genome Sequence of Thermotolerant Bacillus methanolicus: Features and Regulation Related to Methylotrophy and Production of L-Lysine and L-Glutamate from Methanol.</title>
        <authorList>
            <person name="Heggeset T.M."/>
            <person name="Krog A."/>
            <person name="Balzer S."/>
            <person name="Wentzel A."/>
            <person name="Ellingsen T.E."/>
            <person name="Brautaset T."/>
        </authorList>
    </citation>
    <scope>NUCLEOTIDE SEQUENCE [LARGE SCALE GENOMIC DNA]</scope>
    <source>
        <strain evidence="1 2">PB1</strain>
    </source>
</reference>
<comment type="caution">
    <text evidence="1">The sequence shown here is derived from an EMBL/GenBank/DDBJ whole genome shotgun (WGS) entry which is preliminary data.</text>
</comment>
<organism evidence="1 2">
    <name type="scientific">Bacillus methanolicus PB1</name>
    <dbReference type="NCBI Taxonomy" id="997296"/>
    <lineage>
        <taxon>Bacteria</taxon>
        <taxon>Bacillati</taxon>
        <taxon>Bacillota</taxon>
        <taxon>Bacilli</taxon>
        <taxon>Bacillales</taxon>
        <taxon>Bacillaceae</taxon>
        <taxon>Bacillus</taxon>
    </lineage>
</organism>
<protein>
    <submittedName>
        <fullName evidence="1">Uncharacterized protein</fullName>
    </submittedName>
</protein>
<dbReference type="eggNOG" id="ENOG5030CWQ">
    <property type="taxonomic scope" value="Bacteria"/>
</dbReference>
<dbReference type="AlphaFoldDB" id="I3E5K2"/>
<dbReference type="Proteomes" id="UP000010523">
    <property type="component" value="Unassembled WGS sequence"/>
</dbReference>
<dbReference type="EMBL" id="AFEU01000001">
    <property type="protein sequence ID" value="EIJ81773.1"/>
    <property type="molecule type" value="Genomic_DNA"/>
</dbReference>
<accession>I3E5K2</accession>
<dbReference type="OrthoDB" id="2079158at2"/>
<evidence type="ECO:0000313" key="2">
    <source>
        <dbReference type="Proteomes" id="UP000010523"/>
    </source>
</evidence>
<dbReference type="STRING" id="997296.PB1_02500"/>
<dbReference type="RefSeq" id="WP_003350521.1">
    <property type="nucleotide sequence ID" value="NZ_AFEU01000001.1"/>
</dbReference>
<sequence length="294" mass="34360">MTEQLIFDITSCEEALKSLEAFLDLNEREIVKFIANNKGDISSEDFIEAFNISEEKLLSKELLPVSLHVTTNNDNCATIKKFGLMDLQKAVTLDTPLNRYLKSMGITIDVENKEIHYKDKVYDISKKYNGINAGSKDESLNSVIHKLFIDFQINSFFYDKNVLNYDGDIRRGPEFLINLANLLRNSDIENIWKQNKDNKCYVIKFFAPLSKYTNYSFLNYVDEDWEEEALKLEMVKAIIKKSLYRIHDDIFYDGAEEGFSYIKPHEVIPFSNIIKIYSEEEYLEAYNIKEESTW</sequence>